<dbReference type="InterPro" id="IPR007267">
    <property type="entry name" value="GtrA_DPMS_TM"/>
</dbReference>
<dbReference type="InterPro" id="IPR029044">
    <property type="entry name" value="Nucleotide-diphossugar_trans"/>
</dbReference>
<accession>A0A839HCT3</accession>
<evidence type="ECO:0000313" key="11">
    <source>
        <dbReference type="EMBL" id="MBB1124997.1"/>
    </source>
</evidence>
<keyword evidence="4 11" id="KW-0808">Transferase</keyword>
<sequence length="376" mass="42418">MFKNDLTHPISVVTCRPELAVIIPTYNEVDNVVPIITALENALVGIEWELIIVDDDSPDETAMQVRILACHNPRVRVLQRLGRRGLASACIEGMLVTTAPFLAIMDADLQHDENLLPTMLMRLKQAPLDIVIGSRYVNGGTVGEWNKQRQKMSQFASQFAHSLIHAKLHDPMSGFFMLRAEVFHLSVRKLSGVGFKLLLDLFASHPETLRFEELPYQFRTRQNGTSKLESAVLWEYLLMLLQKFTGNWLPVRFISFIFIGASGVLIHLCVLWLLYKSLATSFIVGQSVATLVAMTTNFFFNNLLTYRDMRLRGKQLIRGWFSFILACSVGAIANVGVANYLVQAHSWWMLSAIAGIIVGAVWNYAVTAVYTWNKPR</sequence>
<dbReference type="PANTHER" id="PTHR43398">
    <property type="entry name" value="DOLICHOL-PHOSPHATE MANNOSYLTRANSFERASE SUBUNIT 1"/>
    <property type="match status" value="1"/>
</dbReference>
<proteinExistence type="inferred from homology"/>
<dbReference type="SUPFAM" id="SSF53448">
    <property type="entry name" value="Nucleotide-diphospho-sugar transferases"/>
    <property type="match status" value="1"/>
</dbReference>
<evidence type="ECO:0000256" key="3">
    <source>
        <dbReference type="ARBA" id="ARBA00022676"/>
    </source>
</evidence>
<feature type="transmembrane region" description="Helical" evidence="8">
    <location>
        <begin position="253"/>
        <end position="275"/>
    </location>
</feature>
<dbReference type="GO" id="GO:0004582">
    <property type="term" value="F:dolichyl-phosphate beta-D-mannosyltransferase activity"/>
    <property type="evidence" value="ECO:0007669"/>
    <property type="project" value="InterPro"/>
</dbReference>
<dbReference type="PANTHER" id="PTHR43398:SF1">
    <property type="entry name" value="DOLICHOL-PHOSPHATE MANNOSYLTRANSFERASE SUBUNIT 1"/>
    <property type="match status" value="1"/>
</dbReference>
<evidence type="ECO:0000256" key="7">
    <source>
        <dbReference type="ARBA" id="ARBA00023136"/>
    </source>
</evidence>
<dbReference type="Pfam" id="PF04138">
    <property type="entry name" value="GtrA_DPMS_TM"/>
    <property type="match status" value="1"/>
</dbReference>
<comment type="subcellular location">
    <subcellularLocation>
        <location evidence="1">Membrane</location>
        <topology evidence="1">Multi-pass membrane protein</topology>
    </subcellularLocation>
</comment>
<dbReference type="CDD" id="cd06442">
    <property type="entry name" value="DPM1_like"/>
    <property type="match status" value="1"/>
</dbReference>
<dbReference type="Pfam" id="PF00535">
    <property type="entry name" value="Glycos_transf_2"/>
    <property type="match status" value="1"/>
</dbReference>
<feature type="transmembrane region" description="Helical" evidence="8">
    <location>
        <begin position="281"/>
        <end position="300"/>
    </location>
</feature>
<dbReference type="AlphaFoldDB" id="A0A839HCT3"/>
<protein>
    <submittedName>
        <fullName evidence="11">Glycosyltransferase family 2 protein</fullName>
    </submittedName>
</protein>
<keyword evidence="7 8" id="KW-0472">Membrane</keyword>
<dbReference type="InterPro" id="IPR039528">
    <property type="entry name" value="DPM1-like"/>
</dbReference>
<evidence type="ECO:0000256" key="1">
    <source>
        <dbReference type="ARBA" id="ARBA00004141"/>
    </source>
</evidence>
<reference evidence="11 12" key="1">
    <citation type="journal article" date="2020" name="Arch. Microbiol.">
        <title>The genome sequence of the giant phototrophic gammaproteobacterium Thiospirillum jenense gives insight into its physiological properties and phylogenetic relationships.</title>
        <authorList>
            <person name="Imhoff J.F."/>
            <person name="Meyer T.E."/>
            <person name="Kyndt J.A."/>
        </authorList>
    </citation>
    <scope>NUCLEOTIDE SEQUENCE [LARGE SCALE GENOMIC DNA]</scope>
    <source>
        <strain evidence="11 12">DSM 216</strain>
    </source>
</reference>
<dbReference type="GO" id="GO:0016020">
    <property type="term" value="C:membrane"/>
    <property type="evidence" value="ECO:0007669"/>
    <property type="project" value="UniProtKB-SubCell"/>
</dbReference>
<evidence type="ECO:0000256" key="2">
    <source>
        <dbReference type="ARBA" id="ARBA00006739"/>
    </source>
</evidence>
<organism evidence="11 12">
    <name type="scientific">Thiospirillum jenense</name>
    <dbReference type="NCBI Taxonomy" id="1653858"/>
    <lineage>
        <taxon>Bacteria</taxon>
        <taxon>Pseudomonadati</taxon>
        <taxon>Pseudomonadota</taxon>
        <taxon>Gammaproteobacteria</taxon>
        <taxon>Chromatiales</taxon>
        <taxon>Chromatiaceae</taxon>
        <taxon>Thiospirillum</taxon>
    </lineage>
</organism>
<dbReference type="RefSeq" id="WP_182582107.1">
    <property type="nucleotide sequence ID" value="NZ_JABVCQ010000003.1"/>
</dbReference>
<gene>
    <name evidence="11" type="ORF">HUK38_01975</name>
</gene>
<feature type="domain" description="GtrA/DPMS transmembrane" evidence="10">
    <location>
        <begin position="256"/>
        <end position="372"/>
    </location>
</feature>
<evidence type="ECO:0000256" key="8">
    <source>
        <dbReference type="SAM" id="Phobius"/>
    </source>
</evidence>
<dbReference type="EMBL" id="JABVCQ010000003">
    <property type="protein sequence ID" value="MBB1124997.1"/>
    <property type="molecule type" value="Genomic_DNA"/>
</dbReference>
<feature type="domain" description="Glycosyltransferase 2-like" evidence="9">
    <location>
        <begin position="21"/>
        <end position="183"/>
    </location>
</feature>
<dbReference type="GO" id="GO:0000271">
    <property type="term" value="P:polysaccharide biosynthetic process"/>
    <property type="evidence" value="ECO:0007669"/>
    <property type="project" value="InterPro"/>
</dbReference>
<evidence type="ECO:0000256" key="4">
    <source>
        <dbReference type="ARBA" id="ARBA00022679"/>
    </source>
</evidence>
<evidence type="ECO:0000259" key="10">
    <source>
        <dbReference type="Pfam" id="PF04138"/>
    </source>
</evidence>
<keyword evidence="12" id="KW-1185">Reference proteome</keyword>
<comment type="caution">
    <text evidence="11">The sequence shown here is derived from an EMBL/GenBank/DDBJ whole genome shotgun (WGS) entry which is preliminary data.</text>
</comment>
<evidence type="ECO:0000256" key="5">
    <source>
        <dbReference type="ARBA" id="ARBA00022692"/>
    </source>
</evidence>
<keyword evidence="3" id="KW-0328">Glycosyltransferase</keyword>
<feature type="transmembrane region" description="Helical" evidence="8">
    <location>
        <begin position="347"/>
        <end position="372"/>
    </location>
</feature>
<evidence type="ECO:0000256" key="6">
    <source>
        <dbReference type="ARBA" id="ARBA00022989"/>
    </source>
</evidence>
<name>A0A839HCT3_9GAMM</name>
<keyword evidence="5 8" id="KW-0812">Transmembrane</keyword>
<dbReference type="Gene3D" id="3.90.550.10">
    <property type="entry name" value="Spore Coat Polysaccharide Biosynthesis Protein SpsA, Chain A"/>
    <property type="match status" value="1"/>
</dbReference>
<keyword evidence="6 8" id="KW-1133">Transmembrane helix</keyword>
<feature type="transmembrane region" description="Helical" evidence="8">
    <location>
        <begin position="320"/>
        <end position="341"/>
    </location>
</feature>
<dbReference type="Proteomes" id="UP000548632">
    <property type="component" value="Unassembled WGS sequence"/>
</dbReference>
<comment type="similarity">
    <text evidence="2">Belongs to the glycosyltransferase 2 family.</text>
</comment>
<dbReference type="GO" id="GO:0009247">
    <property type="term" value="P:glycolipid biosynthetic process"/>
    <property type="evidence" value="ECO:0007669"/>
    <property type="project" value="TreeGrafter"/>
</dbReference>
<evidence type="ECO:0000259" key="9">
    <source>
        <dbReference type="Pfam" id="PF00535"/>
    </source>
</evidence>
<dbReference type="InterPro" id="IPR001173">
    <property type="entry name" value="Glyco_trans_2-like"/>
</dbReference>
<evidence type="ECO:0000313" key="12">
    <source>
        <dbReference type="Proteomes" id="UP000548632"/>
    </source>
</evidence>